<dbReference type="InterPro" id="IPR007863">
    <property type="entry name" value="Peptidase_M16_C"/>
</dbReference>
<dbReference type="InterPro" id="IPR011249">
    <property type="entry name" value="Metalloenz_LuxS/M16"/>
</dbReference>
<dbReference type="AlphaFoldDB" id="A0A540V9U2"/>
<feature type="domain" description="Peptidase M16 C-terminal" evidence="4">
    <location>
        <begin position="227"/>
        <end position="403"/>
    </location>
</feature>
<dbReference type="Proteomes" id="UP000317371">
    <property type="component" value="Unassembled WGS sequence"/>
</dbReference>
<dbReference type="PANTHER" id="PTHR11851">
    <property type="entry name" value="METALLOPROTEASE"/>
    <property type="match status" value="1"/>
</dbReference>
<dbReference type="InParanoid" id="A0A540V9U2"/>
<evidence type="ECO:0000313" key="5">
    <source>
        <dbReference type="EMBL" id="TQE93475.1"/>
    </source>
</evidence>
<organism evidence="5 6">
    <name type="scientific">Litorilinea aerophila</name>
    <dbReference type="NCBI Taxonomy" id="1204385"/>
    <lineage>
        <taxon>Bacteria</taxon>
        <taxon>Bacillati</taxon>
        <taxon>Chloroflexota</taxon>
        <taxon>Caldilineae</taxon>
        <taxon>Caldilineales</taxon>
        <taxon>Caldilineaceae</taxon>
        <taxon>Litorilinea</taxon>
    </lineage>
</organism>
<dbReference type="InterPro" id="IPR050361">
    <property type="entry name" value="MPP/UQCRC_Complex"/>
</dbReference>
<feature type="signal peptide" evidence="2">
    <location>
        <begin position="1"/>
        <end position="37"/>
    </location>
</feature>
<dbReference type="PANTHER" id="PTHR11851:SF49">
    <property type="entry name" value="MITOCHONDRIAL-PROCESSING PEPTIDASE SUBUNIT ALPHA"/>
    <property type="match status" value="1"/>
</dbReference>
<comment type="similarity">
    <text evidence="1">Belongs to the peptidase M16 family.</text>
</comment>
<keyword evidence="2" id="KW-0732">Signal</keyword>
<evidence type="ECO:0000259" key="4">
    <source>
        <dbReference type="Pfam" id="PF05193"/>
    </source>
</evidence>
<dbReference type="Pfam" id="PF00675">
    <property type="entry name" value="Peptidase_M16"/>
    <property type="match status" value="2"/>
</dbReference>
<dbReference type="EMBL" id="VIGC01000039">
    <property type="protein sequence ID" value="TQE93475.1"/>
    <property type="molecule type" value="Genomic_DNA"/>
</dbReference>
<dbReference type="Gene3D" id="3.30.830.10">
    <property type="entry name" value="Metalloenzyme, LuxS/M16 peptidase-like"/>
    <property type="match status" value="4"/>
</dbReference>
<dbReference type="RefSeq" id="WP_141612177.1">
    <property type="nucleotide sequence ID" value="NZ_VIGC02000039.1"/>
</dbReference>
<comment type="caution">
    <text evidence="5">The sequence shown here is derived from an EMBL/GenBank/DDBJ whole genome shotgun (WGS) entry which is preliminary data.</text>
</comment>
<dbReference type="InterPro" id="IPR011765">
    <property type="entry name" value="Pept_M16_N"/>
</dbReference>
<dbReference type="GO" id="GO:0046872">
    <property type="term" value="F:metal ion binding"/>
    <property type="evidence" value="ECO:0007669"/>
    <property type="project" value="InterPro"/>
</dbReference>
<dbReference type="Pfam" id="PF05193">
    <property type="entry name" value="Peptidase_M16_C"/>
    <property type="match status" value="2"/>
</dbReference>
<evidence type="ECO:0000256" key="1">
    <source>
        <dbReference type="ARBA" id="ARBA00007261"/>
    </source>
</evidence>
<feature type="domain" description="Peptidase M16 N-terminal" evidence="3">
    <location>
        <begin position="495"/>
        <end position="633"/>
    </location>
</feature>
<sequence>MNVNTRQLVKMRKLIRKTRQMLLVAVMMASLVLPTMPGVGVPTAQGADAPVLAQPAEAVFANLEAYQLDNGLQVLLVPRPNVAVTLVDVWVGVGSINETPENNGIAHFFEHMVFKGTPSRPGTVDLEVESLGGRTNAATSFDYTHYYIEVPSEHTAQAIDILADITQNASFPEEEIAKEKQVVLRERDQRRDNPQTFLATEFYQTFFQGHPYGMPIVGTEEGLDPRTREDFLAFKEQYYTPNNMTLIVAGNFDPVQIRAVIDETFGAMPSRPVERPSFPAPPPLTESRVITIEHDVNQGYLIFGWPAPSIREPEDVYAMDVLLAVLSEGRGSRFYRHIIKELGIANSVDAGYFTTRDPSTFTVSATFPYENRALVEQAIFQELRRILEGDLSEAELERAKTMLLSSLAYSHETNDGIASSLGFYSIVADDYRFALTYGDQIQAQTVENVVAVARKYIDLDRYLEMVLVPKGQAVEAPARLDEGVLTLDNGLRLILRPDNTTEVVALQTFIGGGTSVESAEEAGLAELTMRLLMRGTTSRDEETLFEEIENLGARLDYGLLPDMANLTLVATADTWSQALPIYLDVLLNPAFSEEEFLRLKDEMMREVQAQADQFGNVVFQNLLQALYGPGGYGNASATVESLRQLTLEDVREFYRRYFVPNNLVISAVGNFDAGLMRARLQGRLGTLAPGEEDLLPAPPQISLSANQTVTATRESNLTWMMVGYPAPPVASPDYPAMKVLNTILGTGFTSRLFSTLREEQALAYSTSSAYPSRRGESYLYAFIITLPENAEVAREGILQIVRDIQENGVTEEELERARNKAIGDYASAHETAERRAWYLGWYETLGVGVELDEGYPELLRAVTAEDVQRVARQYLQQYVVSQLGPAQP</sequence>
<dbReference type="SUPFAM" id="SSF63411">
    <property type="entry name" value="LuxS/MPP-like metallohydrolase"/>
    <property type="match status" value="4"/>
</dbReference>
<reference evidence="5 6" key="1">
    <citation type="submission" date="2019-06" db="EMBL/GenBank/DDBJ databases">
        <title>Genome sequence of Litorilinea aerophila BAA-2444.</title>
        <authorList>
            <person name="Maclea K.S."/>
            <person name="Maurais E.G."/>
            <person name="Iannazzi L.C."/>
        </authorList>
    </citation>
    <scope>NUCLEOTIDE SEQUENCE [LARGE SCALE GENOMIC DNA]</scope>
    <source>
        <strain evidence="5 6">ATCC BAA-2444</strain>
    </source>
</reference>
<protein>
    <submittedName>
        <fullName evidence="5">Insulinase family protein</fullName>
    </submittedName>
</protein>
<evidence type="ECO:0000313" key="6">
    <source>
        <dbReference type="Proteomes" id="UP000317371"/>
    </source>
</evidence>
<name>A0A540V9U2_9CHLR</name>
<dbReference type="OrthoDB" id="9811314at2"/>
<accession>A0A540V9U2</accession>
<proteinExistence type="inferred from homology"/>
<gene>
    <name evidence="5" type="ORF">FKZ61_21235</name>
</gene>
<feature type="domain" description="Peptidase M16 N-terminal" evidence="3">
    <location>
        <begin position="74"/>
        <end position="219"/>
    </location>
</feature>
<evidence type="ECO:0000259" key="3">
    <source>
        <dbReference type="Pfam" id="PF00675"/>
    </source>
</evidence>
<feature type="domain" description="Peptidase M16 C-terminal" evidence="4">
    <location>
        <begin position="645"/>
        <end position="820"/>
    </location>
</feature>
<keyword evidence="6" id="KW-1185">Reference proteome</keyword>
<evidence type="ECO:0000256" key="2">
    <source>
        <dbReference type="SAM" id="SignalP"/>
    </source>
</evidence>
<feature type="chain" id="PRO_5022016284" evidence="2">
    <location>
        <begin position="38"/>
        <end position="888"/>
    </location>
</feature>